<dbReference type="InterPro" id="IPR003661">
    <property type="entry name" value="HisK_dim/P_dom"/>
</dbReference>
<evidence type="ECO:0000259" key="7">
    <source>
        <dbReference type="PROSITE" id="PS50109"/>
    </source>
</evidence>
<feature type="signal peptide" evidence="6">
    <location>
        <begin position="1"/>
        <end position="24"/>
    </location>
</feature>
<dbReference type="Gene3D" id="2.60.40.10">
    <property type="entry name" value="Immunoglobulins"/>
    <property type="match status" value="1"/>
</dbReference>
<evidence type="ECO:0000256" key="5">
    <source>
        <dbReference type="PROSITE-ProRule" id="PRU00169"/>
    </source>
</evidence>
<name>A0A1I4WCF2_9GAMM</name>
<evidence type="ECO:0000256" key="3">
    <source>
        <dbReference type="ARBA" id="ARBA00022553"/>
    </source>
</evidence>
<dbReference type="AlphaFoldDB" id="A0A1I4WCF2"/>
<dbReference type="PRINTS" id="PR00344">
    <property type="entry name" value="BCTRLSENSOR"/>
</dbReference>
<keyword evidence="9" id="KW-0418">Kinase</keyword>
<dbReference type="EMBL" id="FOVF01000004">
    <property type="protein sequence ID" value="SFN11484.1"/>
    <property type="molecule type" value="Genomic_DNA"/>
</dbReference>
<evidence type="ECO:0000256" key="2">
    <source>
        <dbReference type="ARBA" id="ARBA00012438"/>
    </source>
</evidence>
<feature type="domain" description="Histidine kinase" evidence="7">
    <location>
        <begin position="825"/>
        <end position="1041"/>
    </location>
</feature>
<evidence type="ECO:0000313" key="9">
    <source>
        <dbReference type="EMBL" id="SFN11484.1"/>
    </source>
</evidence>
<dbReference type="CDD" id="cd16922">
    <property type="entry name" value="HATPase_EvgS-ArcB-TorS-like"/>
    <property type="match status" value="1"/>
</dbReference>
<dbReference type="InterPro" id="IPR004358">
    <property type="entry name" value="Sig_transdc_His_kin-like_C"/>
</dbReference>
<dbReference type="SUPFAM" id="SSF52172">
    <property type="entry name" value="CheY-like"/>
    <property type="match status" value="1"/>
</dbReference>
<dbReference type="InterPro" id="IPR036097">
    <property type="entry name" value="HisK_dim/P_sf"/>
</dbReference>
<dbReference type="InterPro" id="IPR003594">
    <property type="entry name" value="HATPase_dom"/>
</dbReference>
<dbReference type="InterPro" id="IPR005467">
    <property type="entry name" value="His_kinase_dom"/>
</dbReference>
<reference evidence="9 10" key="1">
    <citation type="submission" date="2016-10" db="EMBL/GenBank/DDBJ databases">
        <authorList>
            <person name="de Groot N.N."/>
        </authorList>
    </citation>
    <scope>NUCLEOTIDE SEQUENCE [LARGE SCALE GENOMIC DNA]</scope>
    <source>
        <strain evidence="9 10">CGMCC 1.7659</strain>
    </source>
</reference>
<dbReference type="Proteomes" id="UP000198575">
    <property type="component" value="Unassembled WGS sequence"/>
</dbReference>
<keyword evidence="3 5" id="KW-0597">Phosphoprotein</keyword>
<dbReference type="Gene3D" id="3.40.50.2300">
    <property type="match status" value="1"/>
</dbReference>
<accession>A0A1I4WCF2</accession>
<dbReference type="Pfam" id="PF00512">
    <property type="entry name" value="HisKA"/>
    <property type="match status" value="1"/>
</dbReference>
<proteinExistence type="predicted"/>
<comment type="catalytic activity">
    <reaction evidence="1">
        <text>ATP + protein L-histidine = ADP + protein N-phospho-L-histidine.</text>
        <dbReference type="EC" id="2.7.13.3"/>
    </reaction>
</comment>
<dbReference type="GO" id="GO:0000155">
    <property type="term" value="F:phosphorelay sensor kinase activity"/>
    <property type="evidence" value="ECO:0007669"/>
    <property type="project" value="InterPro"/>
</dbReference>
<protein>
    <recommendedName>
        <fullName evidence="2">histidine kinase</fullName>
        <ecNumber evidence="2">2.7.13.3</ecNumber>
    </recommendedName>
</protein>
<dbReference type="SMART" id="SM00387">
    <property type="entry name" value="HATPase_c"/>
    <property type="match status" value="1"/>
</dbReference>
<dbReference type="PANTHER" id="PTHR43547">
    <property type="entry name" value="TWO-COMPONENT HISTIDINE KINASE"/>
    <property type="match status" value="1"/>
</dbReference>
<evidence type="ECO:0000256" key="6">
    <source>
        <dbReference type="SAM" id="SignalP"/>
    </source>
</evidence>
<dbReference type="InterPro" id="IPR001789">
    <property type="entry name" value="Sig_transdc_resp-reg_receiver"/>
</dbReference>
<keyword evidence="4" id="KW-0902">Two-component regulatory system</keyword>
<dbReference type="SMART" id="SM00388">
    <property type="entry name" value="HisKA"/>
    <property type="match status" value="1"/>
</dbReference>
<dbReference type="CDD" id="cd00082">
    <property type="entry name" value="HisKA"/>
    <property type="match status" value="1"/>
</dbReference>
<dbReference type="SUPFAM" id="SSF63829">
    <property type="entry name" value="Calcium-dependent phosphotriesterase"/>
    <property type="match status" value="3"/>
</dbReference>
<evidence type="ECO:0000259" key="8">
    <source>
        <dbReference type="PROSITE" id="PS50110"/>
    </source>
</evidence>
<dbReference type="InterPro" id="IPR011123">
    <property type="entry name" value="Y_Y_Y"/>
</dbReference>
<dbReference type="Gene3D" id="1.10.287.130">
    <property type="match status" value="1"/>
</dbReference>
<dbReference type="STRING" id="578942.SAMN05216289_104194"/>
<keyword evidence="6" id="KW-0732">Signal</keyword>
<dbReference type="Gene3D" id="2.130.10.10">
    <property type="entry name" value="YVTN repeat-like/Quinoprotein amine dehydrogenase"/>
    <property type="match status" value="5"/>
</dbReference>
<keyword evidence="10" id="KW-1185">Reference proteome</keyword>
<dbReference type="PROSITE" id="PS50109">
    <property type="entry name" value="HIS_KIN"/>
    <property type="match status" value="1"/>
</dbReference>
<dbReference type="EC" id="2.7.13.3" evidence="2"/>
<dbReference type="Pfam" id="PF07495">
    <property type="entry name" value="Y_Y_Y"/>
    <property type="match status" value="1"/>
</dbReference>
<organism evidence="9 10">
    <name type="scientific">Dokdonella immobilis</name>
    <dbReference type="NCBI Taxonomy" id="578942"/>
    <lineage>
        <taxon>Bacteria</taxon>
        <taxon>Pseudomonadati</taxon>
        <taxon>Pseudomonadota</taxon>
        <taxon>Gammaproteobacteria</taxon>
        <taxon>Lysobacterales</taxon>
        <taxon>Rhodanobacteraceae</taxon>
        <taxon>Dokdonella</taxon>
    </lineage>
</organism>
<dbReference type="InterPro" id="IPR015943">
    <property type="entry name" value="WD40/YVTN_repeat-like_dom_sf"/>
</dbReference>
<dbReference type="RefSeq" id="WP_175497921.1">
    <property type="nucleotide sequence ID" value="NZ_FOVF01000004.1"/>
</dbReference>
<dbReference type="InterPro" id="IPR013783">
    <property type="entry name" value="Ig-like_fold"/>
</dbReference>
<dbReference type="Pfam" id="PF00072">
    <property type="entry name" value="Response_reg"/>
    <property type="match status" value="1"/>
</dbReference>
<dbReference type="CDD" id="cd17546">
    <property type="entry name" value="REC_hyHK_CKI1_RcsC-like"/>
    <property type="match status" value="1"/>
</dbReference>
<dbReference type="InterPro" id="IPR036890">
    <property type="entry name" value="HATPase_C_sf"/>
</dbReference>
<dbReference type="SMART" id="SM00448">
    <property type="entry name" value="REC"/>
    <property type="match status" value="1"/>
</dbReference>
<feature type="modified residue" description="4-aspartylphosphate" evidence="5">
    <location>
        <position position="1124"/>
    </location>
</feature>
<dbReference type="FunFam" id="3.30.565.10:FF:000010">
    <property type="entry name" value="Sensor histidine kinase RcsC"/>
    <property type="match status" value="1"/>
</dbReference>
<dbReference type="SUPFAM" id="SSF47384">
    <property type="entry name" value="Homodimeric domain of signal transducing histidine kinase"/>
    <property type="match status" value="1"/>
</dbReference>
<dbReference type="Gene3D" id="3.30.565.10">
    <property type="entry name" value="Histidine kinase-like ATPase, C-terminal domain"/>
    <property type="match status" value="1"/>
</dbReference>
<evidence type="ECO:0000313" key="10">
    <source>
        <dbReference type="Proteomes" id="UP000198575"/>
    </source>
</evidence>
<dbReference type="InterPro" id="IPR011110">
    <property type="entry name" value="Reg_prop"/>
</dbReference>
<feature type="domain" description="Response regulatory" evidence="8">
    <location>
        <begin position="1075"/>
        <end position="1192"/>
    </location>
</feature>
<dbReference type="PANTHER" id="PTHR43547:SF2">
    <property type="entry name" value="HYBRID SIGNAL TRANSDUCTION HISTIDINE KINASE C"/>
    <property type="match status" value="1"/>
</dbReference>
<dbReference type="Pfam" id="PF02518">
    <property type="entry name" value="HATPase_c"/>
    <property type="match status" value="1"/>
</dbReference>
<evidence type="ECO:0000256" key="1">
    <source>
        <dbReference type="ARBA" id="ARBA00000085"/>
    </source>
</evidence>
<dbReference type="PROSITE" id="PS50110">
    <property type="entry name" value="RESPONSE_REGULATORY"/>
    <property type="match status" value="1"/>
</dbReference>
<keyword evidence="9" id="KW-0808">Transferase</keyword>
<dbReference type="SUPFAM" id="SSF55874">
    <property type="entry name" value="ATPase domain of HSP90 chaperone/DNA topoisomerase II/histidine kinase"/>
    <property type="match status" value="1"/>
</dbReference>
<gene>
    <name evidence="9" type="ORF">SAMN05216289_104194</name>
</gene>
<dbReference type="Pfam" id="PF07494">
    <property type="entry name" value="Reg_prop"/>
    <property type="match status" value="3"/>
</dbReference>
<sequence>MRRFVAFALGTLCTALLWAGPPPAAPWFESLRVADGLPSNAVYALRQGADGYVWIGTQDGLARYDGVDFRIWRHDPDDARSLASNDVSALLIDRNGGVWCGGESSGLNELLAGGGFRHYRHDKDDPSSLSSDDVFAVAEDAAGAIWVGTYLGGLNRLRADGTFERFEHDANDARSLRSTTVVSLAADAQGRLWIGTDDGLDVRLPDGRLVHVALPGLAGRADKLQIGSLRAQADGSMLVGSDYGVARVMPDLSEGGVLFTPPSRVATMAVLSESANEFWIGTTGGLWRIDGEGEQRFGGGDSLPGELPSTRVMDILRDREGGLWIALLDGGIARLPARWRNFSTWRHRPGDEHSLQHSAPEAVSVDSEGGVWVSSGRDGVDHIDAASGRVERLGGRFSVQGSVLRSLLRVGDQLWLGHYRGIRRYALKDGSHIELPLAEGTRDGLPQGYVNRLLRTPDGMLWASLRGGGVARIDPSNLAIRGYSMANGGIGNADIAGMALDRLAAPWLATTSGIERYDRAADRFVAAVGSPDDSVQALAFDTAGALWLHRLGALERYDLNDAGLVLAQRFDSRDGWPAMQVSDLLVAADQAIWAASPRGLWRLDARSHAIRRFSERDGLPSAEIIGNFAVANDGVVYANTRAGLVAFDPAAISLDSPPPPLRIAAVSVRREGGVVGLDPDQPIALAHADRDLTIEARALSFLNPGGNSYRFRLEGFDKEWVDTGARGERVFSQLPAGRYRLQVRAANADGVWSETTASLAVSVASPPWRTPTAYLAYLVLAALGLLLVLRSWRNRVNQRHAFALAEQKRRAAEELATAKSAFLATMSHEIRTPMTGVLGMAELLRATPLDERQRGYAEAISRSGDLMLRLVNDSLDLARIEAGKLELDRRALDPAQVVREVVALEGPLAEKKGLQLLSRIDASVPASVSGDATRIKQVLLNLVNNALKFTERGTIRVELGKSADGSLEFVVSDTGPGMNSDMRERLFGRFEQSAGVTPRYGGSGLGLSICQELVDLMGGRIDVESALGEGTRFTIRLPLTEVAPRAPDQPTPARRFDDRLHSPNSVADENATAAHILVVEDDATIAAVVVGMLEAAGHRITHAAHGLAALAALEDPGIDLALVDLDLPGIDGLQLARLLRDREGGGRHLPLIAITARATGDEEAKARAAGMDGFLRKPLSSAVLERAMAPWLRERTGSDG</sequence>
<feature type="chain" id="PRO_5011441907" description="histidine kinase" evidence="6">
    <location>
        <begin position="25"/>
        <end position="1200"/>
    </location>
</feature>
<dbReference type="InterPro" id="IPR011006">
    <property type="entry name" value="CheY-like_superfamily"/>
</dbReference>
<evidence type="ECO:0000256" key="4">
    <source>
        <dbReference type="ARBA" id="ARBA00023012"/>
    </source>
</evidence>